<dbReference type="InterPro" id="IPR002781">
    <property type="entry name" value="TM_pro_TauE-like"/>
</dbReference>
<evidence type="ECO:0000313" key="6">
    <source>
        <dbReference type="EMBL" id="SJZ96792.1"/>
    </source>
</evidence>
<evidence type="ECO:0000256" key="2">
    <source>
        <dbReference type="ARBA" id="ARBA00022692"/>
    </source>
</evidence>
<dbReference type="Pfam" id="PF01925">
    <property type="entry name" value="TauE"/>
    <property type="match status" value="1"/>
</dbReference>
<feature type="transmembrane region" description="Helical" evidence="5">
    <location>
        <begin position="206"/>
        <end position="228"/>
    </location>
</feature>
<feature type="transmembrane region" description="Helical" evidence="5">
    <location>
        <begin position="131"/>
        <end position="154"/>
    </location>
</feature>
<dbReference type="EMBL" id="FUXL01000004">
    <property type="protein sequence ID" value="SJZ96792.1"/>
    <property type="molecule type" value="Genomic_DNA"/>
</dbReference>
<feature type="transmembrane region" description="Helical" evidence="5">
    <location>
        <begin position="234"/>
        <end position="256"/>
    </location>
</feature>
<comment type="similarity">
    <text evidence="5">Belongs to the 4-toluene sulfonate uptake permease (TSUP) (TC 2.A.102) family.</text>
</comment>
<dbReference type="GO" id="GO:0005886">
    <property type="term" value="C:plasma membrane"/>
    <property type="evidence" value="ECO:0007669"/>
    <property type="project" value="UniProtKB-SubCell"/>
</dbReference>
<evidence type="ECO:0000256" key="1">
    <source>
        <dbReference type="ARBA" id="ARBA00004141"/>
    </source>
</evidence>
<accession>A0A1T4PZ36</accession>
<proteinExistence type="inferred from homology"/>
<dbReference type="PANTHER" id="PTHR43701">
    <property type="entry name" value="MEMBRANE TRANSPORTER PROTEIN MJ0441-RELATED"/>
    <property type="match status" value="1"/>
</dbReference>
<evidence type="ECO:0000256" key="5">
    <source>
        <dbReference type="RuleBase" id="RU363041"/>
    </source>
</evidence>
<organism evidence="6 7">
    <name type="scientific">Consotaella salsifontis</name>
    <dbReference type="NCBI Taxonomy" id="1365950"/>
    <lineage>
        <taxon>Bacteria</taxon>
        <taxon>Pseudomonadati</taxon>
        <taxon>Pseudomonadota</taxon>
        <taxon>Alphaproteobacteria</taxon>
        <taxon>Hyphomicrobiales</taxon>
        <taxon>Aurantimonadaceae</taxon>
        <taxon>Consotaella</taxon>
    </lineage>
</organism>
<feature type="transmembrane region" description="Helical" evidence="5">
    <location>
        <begin position="103"/>
        <end position="119"/>
    </location>
</feature>
<keyword evidence="5" id="KW-1003">Cell membrane</keyword>
<dbReference type="OrthoDB" id="45564at2"/>
<dbReference type="Proteomes" id="UP000190135">
    <property type="component" value="Unassembled WGS sequence"/>
</dbReference>
<feature type="transmembrane region" description="Helical" evidence="5">
    <location>
        <begin position="174"/>
        <end position="194"/>
    </location>
</feature>
<name>A0A1T4PZ36_9HYPH</name>
<keyword evidence="7" id="KW-1185">Reference proteome</keyword>
<evidence type="ECO:0000313" key="7">
    <source>
        <dbReference type="Proteomes" id="UP000190135"/>
    </source>
</evidence>
<reference evidence="6 7" key="1">
    <citation type="submission" date="2017-02" db="EMBL/GenBank/DDBJ databases">
        <authorList>
            <person name="Peterson S.W."/>
        </authorList>
    </citation>
    <scope>NUCLEOTIDE SEQUENCE [LARGE SCALE GENOMIC DNA]</scope>
    <source>
        <strain evidence="6 7">USBA 369</strain>
    </source>
</reference>
<keyword evidence="4 5" id="KW-0472">Membrane</keyword>
<gene>
    <name evidence="6" type="ORF">SAMN05428963_104260</name>
</gene>
<dbReference type="RefSeq" id="WP_078707781.1">
    <property type="nucleotide sequence ID" value="NZ_FUXL01000004.1"/>
</dbReference>
<evidence type="ECO:0000256" key="4">
    <source>
        <dbReference type="ARBA" id="ARBA00023136"/>
    </source>
</evidence>
<keyword evidence="3 5" id="KW-1133">Transmembrane helix</keyword>
<protein>
    <recommendedName>
        <fullName evidence="5">Probable membrane transporter protein</fullName>
    </recommendedName>
</protein>
<feature type="transmembrane region" description="Helical" evidence="5">
    <location>
        <begin position="72"/>
        <end position="91"/>
    </location>
</feature>
<dbReference type="STRING" id="1365950.SAMN05428963_104260"/>
<dbReference type="PANTHER" id="PTHR43701:SF12">
    <property type="entry name" value="MEMBRANE TRANSPORTER PROTEIN YTNM-RELATED"/>
    <property type="match status" value="1"/>
</dbReference>
<dbReference type="AlphaFoldDB" id="A0A1T4PZ36"/>
<sequence>MGDFVLFFLVGGLAQLVDGALGMAYGVVSSTVLLSFGVAPAQASASVHAAELFTTAASGGSHLIHRNVDWPLFWRLVPLGIAGGVTGTYVLTSVNGSVVKPYVAIYLTIIGIYLLIRSFRRIPQKPVRGPLVLPLAAIGGFLDAVGGGGWGPIVTSGLLGAGGQPRYVVGTVNTAEFLLTVAVSAGFLLALVTGHWDQAEGLASNAVPVLGLIIGGVVAAPFAGYAVRIIPERLLLRAVGVLICLLAALQIGGLLARGGTLRA</sequence>
<dbReference type="InterPro" id="IPR051598">
    <property type="entry name" value="TSUP/Inactive_protease-like"/>
</dbReference>
<keyword evidence="2 5" id="KW-0812">Transmembrane</keyword>
<evidence type="ECO:0000256" key="3">
    <source>
        <dbReference type="ARBA" id="ARBA00022989"/>
    </source>
</evidence>
<comment type="subcellular location">
    <subcellularLocation>
        <location evidence="5">Cell membrane</location>
        <topology evidence="5">Multi-pass membrane protein</topology>
    </subcellularLocation>
    <subcellularLocation>
        <location evidence="1">Membrane</location>
        <topology evidence="1">Multi-pass membrane protein</topology>
    </subcellularLocation>
</comment>